<dbReference type="Proteomes" id="UP001419084">
    <property type="component" value="Unassembled WGS sequence"/>
</dbReference>
<evidence type="ECO:0000313" key="5">
    <source>
        <dbReference type="Proteomes" id="UP001419084"/>
    </source>
</evidence>
<evidence type="ECO:0000313" key="2">
    <source>
        <dbReference type="EMBL" id="GLB32915.1"/>
    </source>
</evidence>
<protein>
    <submittedName>
        <fullName evidence="3">Uncharacterized protein</fullName>
    </submittedName>
</protein>
<comment type="caution">
    <text evidence="3">The sequence shown here is derived from an EMBL/GenBank/DDBJ whole genome shotgun (WGS) entry which is preliminary data.</text>
</comment>
<keyword evidence="1" id="KW-0812">Transmembrane</keyword>
<proteinExistence type="predicted"/>
<reference evidence="2 5" key="2">
    <citation type="journal article" date="2024" name="Int. J. Syst. Evol. Microbiol.">
        <title>Lacrimispora brassicae sp. nov. isolated from fermented cabbage, and proposal of Clostridium indicum Gundawar et al. 2019 and Clostridium methoxybenzovorans Mechichi et al. 1999 as heterotypic synonyms of Lacrimispora amygdalina (Parshina et al. 2003) Haas and Blanchard 2020 and Lacrimispora indolis (McClung and McCoy 1957) Haas and Blanchard 2020, respectively.</title>
        <authorList>
            <person name="Kobayashi H."/>
            <person name="Tanizawa Y."/>
            <person name="Sakamoto M."/>
            <person name="Ohkuma M."/>
            <person name="Tohno M."/>
        </authorList>
    </citation>
    <scope>NUCLEOTIDE SEQUENCE [LARGE SCALE GENOMIC DNA]</scope>
    <source>
        <strain evidence="2 5">DSM 12857</strain>
    </source>
</reference>
<keyword evidence="1" id="KW-1133">Transmembrane helix</keyword>
<evidence type="ECO:0000313" key="3">
    <source>
        <dbReference type="EMBL" id="RFZ75579.1"/>
    </source>
</evidence>
<dbReference type="OrthoDB" id="1647141at2"/>
<sequence length="68" mass="8120">MKEKHELQVTDVFSKARIITYLWIVLCPPYGLFRVWSPSSEFRRPEKWVWTMIVICTLFTFVKLIIAG</sequence>
<dbReference type="EMBL" id="BRPJ01000100">
    <property type="protein sequence ID" value="GLB32915.1"/>
    <property type="molecule type" value="Genomic_DNA"/>
</dbReference>
<evidence type="ECO:0000256" key="1">
    <source>
        <dbReference type="SAM" id="Phobius"/>
    </source>
</evidence>
<feature type="transmembrane region" description="Helical" evidence="1">
    <location>
        <begin position="48"/>
        <end position="66"/>
    </location>
</feature>
<keyword evidence="5" id="KW-1185">Reference proteome</keyword>
<reference evidence="3 4" key="1">
    <citation type="submission" date="2018-07" db="EMBL/GenBank/DDBJ databases">
        <title>New species, Clostridium PI-S10-A1B.</title>
        <authorList>
            <person name="Krishna G."/>
            <person name="Summeta K."/>
            <person name="Shikha S."/>
            <person name="Prabhu P.B."/>
            <person name="Suresh K."/>
        </authorList>
    </citation>
    <scope>NUCLEOTIDE SEQUENCE [LARGE SCALE GENOMIC DNA]</scope>
    <source>
        <strain evidence="3 4">PI-S10-A1B</strain>
    </source>
</reference>
<dbReference type="RefSeq" id="WP_117420230.1">
    <property type="nucleotide sequence ID" value="NZ_BRPJ01000100.1"/>
</dbReference>
<accession>A0A3E2N3J8</accession>
<gene>
    <name evidence="3" type="ORF">DS742_28235</name>
    <name evidence="2" type="ORF">LAD12857_48380</name>
</gene>
<dbReference type="EMBL" id="QOHO01000143">
    <property type="protein sequence ID" value="RFZ75579.1"/>
    <property type="molecule type" value="Genomic_DNA"/>
</dbReference>
<dbReference type="Proteomes" id="UP000260680">
    <property type="component" value="Unassembled WGS sequence"/>
</dbReference>
<organism evidence="3 4">
    <name type="scientific">Lacrimispora amygdalina</name>
    <dbReference type="NCBI Taxonomy" id="253257"/>
    <lineage>
        <taxon>Bacteria</taxon>
        <taxon>Bacillati</taxon>
        <taxon>Bacillota</taxon>
        <taxon>Clostridia</taxon>
        <taxon>Lachnospirales</taxon>
        <taxon>Lachnospiraceae</taxon>
        <taxon>Lacrimispora</taxon>
    </lineage>
</organism>
<dbReference type="AlphaFoldDB" id="A0A3E2N3J8"/>
<feature type="transmembrane region" description="Helical" evidence="1">
    <location>
        <begin position="18"/>
        <end position="36"/>
    </location>
</feature>
<keyword evidence="1" id="KW-0472">Membrane</keyword>
<name>A0A3E2N3J8_9FIRM</name>
<evidence type="ECO:0000313" key="4">
    <source>
        <dbReference type="Proteomes" id="UP000260680"/>
    </source>
</evidence>